<evidence type="ECO:0000259" key="2">
    <source>
        <dbReference type="Pfam" id="PF00884"/>
    </source>
</evidence>
<reference evidence="3 4" key="1">
    <citation type="submission" date="2016-10" db="EMBL/GenBank/DDBJ databases">
        <authorList>
            <person name="de Groot N.N."/>
        </authorList>
    </citation>
    <scope>NUCLEOTIDE SEQUENCE [LARGE SCALE GENOMIC DNA]</scope>
    <source>
        <strain evidence="3 4">RK1</strain>
    </source>
</reference>
<dbReference type="Gene3D" id="3.30.1120.10">
    <property type="match status" value="1"/>
</dbReference>
<evidence type="ECO:0000313" key="4">
    <source>
        <dbReference type="Proteomes" id="UP000198670"/>
    </source>
</evidence>
<organism evidence="3 4">
    <name type="scientific">Parapedobacter indicus</name>
    <dbReference type="NCBI Taxonomy" id="1477437"/>
    <lineage>
        <taxon>Bacteria</taxon>
        <taxon>Pseudomonadati</taxon>
        <taxon>Bacteroidota</taxon>
        <taxon>Sphingobacteriia</taxon>
        <taxon>Sphingobacteriales</taxon>
        <taxon>Sphingobacteriaceae</taxon>
        <taxon>Parapedobacter</taxon>
    </lineage>
</organism>
<dbReference type="AlphaFoldDB" id="A0A1I3F2S6"/>
<dbReference type="InterPro" id="IPR000917">
    <property type="entry name" value="Sulfatase_N"/>
</dbReference>
<dbReference type="CDD" id="cd16145">
    <property type="entry name" value="ARS_like"/>
    <property type="match status" value="1"/>
</dbReference>
<dbReference type="PANTHER" id="PTHR43751:SF3">
    <property type="entry name" value="SULFATASE N-TERMINAL DOMAIN-CONTAINING PROTEIN"/>
    <property type="match status" value="1"/>
</dbReference>
<keyword evidence="1" id="KW-0732">Signal</keyword>
<keyword evidence="4" id="KW-1185">Reference proteome</keyword>
<dbReference type="InterPro" id="IPR017850">
    <property type="entry name" value="Alkaline_phosphatase_core_sf"/>
</dbReference>
<protein>
    <submittedName>
        <fullName evidence="3">Arylsulfatase A</fullName>
    </submittedName>
</protein>
<proteinExistence type="predicted"/>
<dbReference type="InterPro" id="IPR052701">
    <property type="entry name" value="GAG_Ulvan_Degrading_Sulfatases"/>
</dbReference>
<dbReference type="Proteomes" id="UP000198670">
    <property type="component" value="Unassembled WGS sequence"/>
</dbReference>
<dbReference type="RefSeq" id="WP_218146460.1">
    <property type="nucleotide sequence ID" value="NZ_FOQO01000002.1"/>
</dbReference>
<sequence>MMKKRLFLNAVALLAFLSVAAQTVPPKPNIVFILADDLGYGDVGCYGQEKIETPHIDRLAGEGMRFMQFYAGTTVCAPSRSSLLTGQHTGHTFIRGNKEIQPEGQYPLADSVQTFAQLLQRGGYRTGAFGKWGLGMVGTSGAPDKKGFDRFFGYNCQRQSHRYYPTHLWDNDRRVVLEGNGLLHKAVYAPQLIQQQALKFIEKNKDRAFFAFIPVVLPHAELQGPDDQYYKEYAGRFEEHPHKGQDYGRDASVGGYASVEDPRATFAGMVSRLDAYVGEVLAKLDELGLSENTLVIFSSDNGPHKEGGADPDFFNSGGGFRGYKRDLYEGGIRVPFIVRWPGKVTAGSQSDFNGAFWDIMPTLVDVAGLDRPHYTDGLSFLPTLLGNANQQVQHPYLYWEFHELGGRQAIRSGKWKAIRLNALTADPSTELYDLEKDPGETTDLATQHPDVVAQLEGYMDRSHRESEVFPFKDRVTD</sequence>
<dbReference type="STRING" id="1477437.SAMN05444682_102143"/>
<feature type="signal peptide" evidence="1">
    <location>
        <begin position="1"/>
        <end position="23"/>
    </location>
</feature>
<evidence type="ECO:0000313" key="3">
    <source>
        <dbReference type="EMBL" id="SFI05546.1"/>
    </source>
</evidence>
<dbReference type="SUPFAM" id="SSF53649">
    <property type="entry name" value="Alkaline phosphatase-like"/>
    <property type="match status" value="1"/>
</dbReference>
<dbReference type="PANTHER" id="PTHR43751">
    <property type="entry name" value="SULFATASE"/>
    <property type="match status" value="1"/>
</dbReference>
<dbReference type="Gene3D" id="3.40.720.10">
    <property type="entry name" value="Alkaline Phosphatase, subunit A"/>
    <property type="match status" value="1"/>
</dbReference>
<feature type="chain" id="PRO_5011618373" evidence="1">
    <location>
        <begin position="24"/>
        <end position="477"/>
    </location>
</feature>
<evidence type="ECO:0000256" key="1">
    <source>
        <dbReference type="SAM" id="SignalP"/>
    </source>
</evidence>
<gene>
    <name evidence="3" type="ORF">SAMN05444682_102143</name>
</gene>
<dbReference type="Pfam" id="PF00884">
    <property type="entry name" value="Sulfatase"/>
    <property type="match status" value="1"/>
</dbReference>
<name>A0A1I3F2S6_9SPHI</name>
<feature type="domain" description="Sulfatase N-terminal" evidence="2">
    <location>
        <begin position="28"/>
        <end position="368"/>
    </location>
</feature>
<dbReference type="EMBL" id="FOQO01000002">
    <property type="protein sequence ID" value="SFI05546.1"/>
    <property type="molecule type" value="Genomic_DNA"/>
</dbReference>
<accession>A0A1I3F2S6</accession>